<dbReference type="EMBL" id="MU006782">
    <property type="protein sequence ID" value="KAF2641894.1"/>
    <property type="molecule type" value="Genomic_DNA"/>
</dbReference>
<feature type="domain" description="Mannosidase Ig/CBM-like" evidence="14">
    <location>
        <begin position="1141"/>
        <end position="1228"/>
    </location>
</feature>
<dbReference type="Gene3D" id="3.20.20.80">
    <property type="entry name" value="Glycosidases"/>
    <property type="match status" value="1"/>
</dbReference>
<evidence type="ECO:0000313" key="16">
    <source>
        <dbReference type="EMBL" id="KAF2641894.1"/>
    </source>
</evidence>
<dbReference type="Pfam" id="PF00314">
    <property type="entry name" value="Thaumatin"/>
    <property type="match status" value="1"/>
</dbReference>
<evidence type="ECO:0000259" key="14">
    <source>
        <dbReference type="Pfam" id="PF17786"/>
    </source>
</evidence>
<dbReference type="InterPro" id="IPR008979">
    <property type="entry name" value="Galactose-bd-like_sf"/>
</dbReference>
<keyword evidence="5" id="KW-0119">Carbohydrate metabolism</keyword>
<dbReference type="SUPFAM" id="SSF49785">
    <property type="entry name" value="Galactose-binding domain-like"/>
    <property type="match status" value="1"/>
</dbReference>
<keyword evidence="12" id="KW-0732">Signal</keyword>
<comment type="pathway">
    <text evidence="2">Glycan metabolism; N-glycan degradation.</text>
</comment>
<dbReference type="SUPFAM" id="SSF49870">
    <property type="entry name" value="Osmotin, thaumatin-like protein"/>
    <property type="match status" value="1"/>
</dbReference>
<keyword evidence="6" id="KW-0326">Glycosidase</keyword>
<dbReference type="GO" id="GO:0000272">
    <property type="term" value="P:polysaccharide catabolic process"/>
    <property type="evidence" value="ECO:0007669"/>
    <property type="project" value="UniProtKB-KW"/>
</dbReference>
<protein>
    <recommendedName>
        <fullName evidence="9">Beta-mannosidase B</fullName>
        <ecNumber evidence="3">3.2.1.25</ecNumber>
    </recommendedName>
    <alternativeName>
        <fullName evidence="10">Mannanase B</fullName>
    </alternativeName>
</protein>
<dbReference type="InterPro" id="IPR054593">
    <property type="entry name" value="Beta-mannosidase-like_N2"/>
</dbReference>
<evidence type="ECO:0000259" key="13">
    <source>
        <dbReference type="Pfam" id="PF00703"/>
    </source>
</evidence>
<evidence type="ECO:0000256" key="10">
    <source>
        <dbReference type="ARBA" id="ARBA00041614"/>
    </source>
</evidence>
<feature type="domain" description="Glycoside hydrolase family 2 immunoglobulin-like beta-sandwich" evidence="13">
    <location>
        <begin position="661"/>
        <end position="763"/>
    </location>
</feature>
<dbReference type="Pfam" id="PF22666">
    <property type="entry name" value="Glyco_hydro_2_N2"/>
    <property type="match status" value="1"/>
</dbReference>
<feature type="signal peptide" evidence="12">
    <location>
        <begin position="1"/>
        <end position="35"/>
    </location>
</feature>
<proteinExistence type="inferred from homology"/>
<evidence type="ECO:0000256" key="8">
    <source>
        <dbReference type="ARBA" id="ARBA00038429"/>
    </source>
</evidence>
<evidence type="ECO:0000256" key="12">
    <source>
        <dbReference type="SAM" id="SignalP"/>
    </source>
</evidence>
<comment type="similarity">
    <text evidence="8">Belongs to the glycosyl hydrolase 2 family. Beta-mannosidase B subfamily.</text>
</comment>
<dbReference type="SMART" id="SM00205">
    <property type="entry name" value="THN"/>
    <property type="match status" value="1"/>
</dbReference>
<evidence type="ECO:0000256" key="6">
    <source>
        <dbReference type="ARBA" id="ARBA00023295"/>
    </source>
</evidence>
<dbReference type="InterPro" id="IPR041447">
    <property type="entry name" value="Mannosidase_ig"/>
</dbReference>
<dbReference type="InterPro" id="IPR037176">
    <property type="entry name" value="Osmotin/thaumatin-like_sf"/>
</dbReference>
<dbReference type="SUPFAM" id="SSF51445">
    <property type="entry name" value="(Trans)glycosidases"/>
    <property type="match status" value="1"/>
</dbReference>
<dbReference type="OrthoDB" id="2866996at2759"/>
<gene>
    <name evidence="16" type="ORF">P280DRAFT_449187</name>
</gene>
<dbReference type="Proteomes" id="UP000799753">
    <property type="component" value="Unassembled WGS sequence"/>
</dbReference>
<dbReference type="InterPro" id="IPR013783">
    <property type="entry name" value="Ig-like_fold"/>
</dbReference>
<dbReference type="Gene3D" id="2.60.110.10">
    <property type="entry name" value="Thaumatin"/>
    <property type="match status" value="1"/>
</dbReference>
<evidence type="ECO:0000256" key="4">
    <source>
        <dbReference type="ARBA" id="ARBA00022801"/>
    </source>
</evidence>
<name>A0A6A6S6T9_9PLEO</name>
<evidence type="ECO:0000256" key="5">
    <source>
        <dbReference type="ARBA" id="ARBA00023277"/>
    </source>
</evidence>
<dbReference type="GO" id="GO:0004567">
    <property type="term" value="F:beta-mannosidase activity"/>
    <property type="evidence" value="ECO:0007669"/>
    <property type="project" value="UniProtKB-EC"/>
</dbReference>
<sequence>MRLSEPRARVCSTCSSILSLCTALLALSSLPIVGGVHHMSITPPRRLNLRKEPITPLVVTNQCDEIIYPGIRTQSGDGPKVNGFKLDPGQSSNQTVSENWQGRVWGRTNCSFNDDGTAPKDGGPKACRSGDCNGIVDCKVGGDVPVSLAEFTLDAGDGHTYYDISLVDGYNIPMAIVLQPLQNVSLDDIPPNLTNPSCQGTSGLLAQKGYDPYPQYPRFLRTNNSYPLSFEQEVDDKQISRWCPWDLQQYPPEKPGDGVYPYPDDNIERPAFNPCYSACAKNNRPEDCCTGQYNSPSACSPSDYSKSVKKVCPDAYSYAFDDQTSTFIIPSGAGFEVIFCPGARSTNILTTEAEKMRQLSQTGKVSKDNNGQSKLMMPKRARGSLVRKSGARRNARLDGSALVVGFVVAASQVIISPQDPPIHTPLAMACNVRVSSSNILPYSLFNILAQALHQHLRRSDHPTTMATAMRTRTLTEGWTFKQADDTSAWLPVKRVPTNVHLDLIDNARIPDPFLGFNELEAEWVADKAWVYRVGLPDVVSLPAQDGTVHVLAFDGLDTFATVKVNGHVVLESENMFVPHRVDVTGRLKEGENWLEIVFKSARLEAIRIKEEHPEHTWVGFNGDMSRLAVRKAQYHWGWDWGPILNTCGPWRAVRLETYQSRISDLRIDYELDNNLKTASGTISAKVEGSSAKTVAFEVRSGQEVVFQESSKVSDGEARVDFHVGNIQLWYPHGYGEQPLYSVTATALVDDVDLHQVTRRTGFRKGELVQEPDAIGKTFFFRVNGVDVFCGGSDWIPADSFTPRVTEERYRKWLETMVDGYQVMIRIWGGGIWEEDIFYDLCDELGILVWQDFMFGCGNYPAFPSILQSIQLECTANVGRLRHHPSIVIYAGNNEDYQVQESFGLTYDYEDKDPDSWLKTNFPARYIYEKLLPDVVAAESPHIPYHPGSPWGDGLKTSNKTVGDMHQWNVWHGTQEKYQIFDTLGGRFNSEFGMEAFPHIDTIRHYCTDPAQLYPQSHMIDFHNKADGHERRIATYLVENFRTQTDLEAFIHLTQLSQAEALMFGYRGWRKQWGQQRFCGGALVWQLNDCWPVTSWSIIDYFLRKKPAYYAMRRVLAPIAVAVKRAHHDWSVVHARVPKTSDYELWVASNQAEEVTATVELRFISVSTGKEIKGKIVKQNIQLVANGTTEVLSGAIDNVAEEPHVLAARIWIDDEIVSRDVDWPQPLKYLDFADRGVEITAKGSTMVVRASKPTKGLVFEERAGILVNDSAVDVVPGDEQVIQVRGLTANDAPLRWTYLGQGARRDGPR</sequence>
<dbReference type="GO" id="GO:0006516">
    <property type="term" value="P:glycoprotein catabolic process"/>
    <property type="evidence" value="ECO:0007669"/>
    <property type="project" value="TreeGrafter"/>
</dbReference>
<dbReference type="PRINTS" id="PR00347">
    <property type="entry name" value="THAUMATIN"/>
</dbReference>
<dbReference type="FunFam" id="2.60.120.260:FF:000118">
    <property type="entry name" value="Beta-mannosidase B"/>
    <property type="match status" value="1"/>
</dbReference>
<feature type="chain" id="PRO_5025515365" description="Beta-mannosidase B" evidence="12">
    <location>
        <begin position="36"/>
        <end position="1308"/>
    </location>
</feature>
<dbReference type="Pfam" id="PF00703">
    <property type="entry name" value="Glyco_hydro_2"/>
    <property type="match status" value="1"/>
</dbReference>
<dbReference type="PANTHER" id="PTHR43730">
    <property type="entry name" value="BETA-MANNOSIDASE"/>
    <property type="match status" value="1"/>
</dbReference>
<keyword evidence="17" id="KW-1185">Reference proteome</keyword>
<evidence type="ECO:0000256" key="1">
    <source>
        <dbReference type="ARBA" id="ARBA00000829"/>
    </source>
</evidence>
<comment type="catalytic activity">
    <reaction evidence="1">
        <text>Hydrolysis of terminal, non-reducing beta-D-mannose residues in beta-D-mannosides.</text>
        <dbReference type="EC" id="3.2.1.25"/>
    </reaction>
</comment>
<keyword evidence="4" id="KW-0378">Hydrolase</keyword>
<evidence type="ECO:0000256" key="9">
    <source>
        <dbReference type="ARBA" id="ARBA00041069"/>
    </source>
</evidence>
<evidence type="ECO:0000256" key="7">
    <source>
        <dbReference type="ARBA" id="ARBA00023326"/>
    </source>
</evidence>
<dbReference type="InterPro" id="IPR017853">
    <property type="entry name" value="GH"/>
</dbReference>
<dbReference type="Gene3D" id="2.60.40.10">
    <property type="entry name" value="Immunoglobulins"/>
    <property type="match status" value="1"/>
</dbReference>
<dbReference type="FunFam" id="2.60.40.10:FF:001725">
    <property type="entry name" value="Exo-beta-D-glucosaminidase"/>
    <property type="match status" value="1"/>
</dbReference>
<evidence type="ECO:0000256" key="3">
    <source>
        <dbReference type="ARBA" id="ARBA00012754"/>
    </source>
</evidence>
<dbReference type="Gene3D" id="2.60.120.260">
    <property type="entry name" value="Galactose-binding domain-like"/>
    <property type="match status" value="1"/>
</dbReference>
<dbReference type="PANTHER" id="PTHR43730:SF1">
    <property type="entry name" value="BETA-MANNOSIDASE"/>
    <property type="match status" value="1"/>
</dbReference>
<dbReference type="InterPro" id="IPR006102">
    <property type="entry name" value="Ig-like_GH2"/>
</dbReference>
<dbReference type="FunFam" id="3.20.20.80:FF:000050">
    <property type="entry name" value="Beta-mannosidase B"/>
    <property type="match status" value="1"/>
</dbReference>
<dbReference type="Pfam" id="PF17786">
    <property type="entry name" value="Mannosidase_ig"/>
    <property type="match status" value="1"/>
</dbReference>
<dbReference type="InterPro" id="IPR036156">
    <property type="entry name" value="Beta-gal/glucu_dom_sf"/>
</dbReference>
<dbReference type="InterPro" id="IPR001938">
    <property type="entry name" value="Thaumatin"/>
</dbReference>
<evidence type="ECO:0000256" key="11">
    <source>
        <dbReference type="SAM" id="MobiDB-lite"/>
    </source>
</evidence>
<accession>A0A6A6S6T9</accession>
<evidence type="ECO:0000256" key="2">
    <source>
        <dbReference type="ARBA" id="ARBA00004740"/>
    </source>
</evidence>
<reference evidence="16" key="1">
    <citation type="journal article" date="2020" name="Stud. Mycol.">
        <title>101 Dothideomycetes genomes: a test case for predicting lifestyles and emergence of pathogens.</title>
        <authorList>
            <person name="Haridas S."/>
            <person name="Albert R."/>
            <person name="Binder M."/>
            <person name="Bloem J."/>
            <person name="Labutti K."/>
            <person name="Salamov A."/>
            <person name="Andreopoulos B."/>
            <person name="Baker S."/>
            <person name="Barry K."/>
            <person name="Bills G."/>
            <person name="Bluhm B."/>
            <person name="Cannon C."/>
            <person name="Castanera R."/>
            <person name="Culley D."/>
            <person name="Daum C."/>
            <person name="Ezra D."/>
            <person name="Gonzalez J."/>
            <person name="Henrissat B."/>
            <person name="Kuo A."/>
            <person name="Liang C."/>
            <person name="Lipzen A."/>
            <person name="Lutzoni F."/>
            <person name="Magnuson J."/>
            <person name="Mondo S."/>
            <person name="Nolan M."/>
            <person name="Ohm R."/>
            <person name="Pangilinan J."/>
            <person name="Park H.-J."/>
            <person name="Ramirez L."/>
            <person name="Alfaro M."/>
            <person name="Sun H."/>
            <person name="Tritt A."/>
            <person name="Yoshinaga Y."/>
            <person name="Zwiers L.-H."/>
            <person name="Turgeon B."/>
            <person name="Goodwin S."/>
            <person name="Spatafora J."/>
            <person name="Crous P."/>
            <person name="Grigoriev I."/>
        </authorList>
    </citation>
    <scope>NUCLEOTIDE SEQUENCE</scope>
    <source>
        <strain evidence="16">CBS 473.64</strain>
    </source>
</reference>
<feature type="domain" description="Beta-mannosidase-like galactose-binding" evidence="15">
    <location>
        <begin position="478"/>
        <end position="651"/>
    </location>
</feature>
<feature type="compositionally biased region" description="Polar residues" evidence="11">
    <location>
        <begin position="358"/>
        <end position="373"/>
    </location>
</feature>
<evidence type="ECO:0000259" key="15">
    <source>
        <dbReference type="Pfam" id="PF22666"/>
    </source>
</evidence>
<feature type="region of interest" description="Disordered" evidence="11">
    <location>
        <begin position="358"/>
        <end position="390"/>
    </location>
</feature>
<evidence type="ECO:0000313" key="17">
    <source>
        <dbReference type="Proteomes" id="UP000799753"/>
    </source>
</evidence>
<keyword evidence="7" id="KW-0624">Polysaccharide degradation</keyword>
<dbReference type="InterPro" id="IPR050887">
    <property type="entry name" value="Beta-mannosidase_GH2"/>
</dbReference>
<dbReference type="SUPFAM" id="SSF49303">
    <property type="entry name" value="beta-Galactosidase/glucuronidase domain"/>
    <property type="match status" value="1"/>
</dbReference>
<organism evidence="16 17">
    <name type="scientific">Massarina eburnea CBS 473.64</name>
    <dbReference type="NCBI Taxonomy" id="1395130"/>
    <lineage>
        <taxon>Eukaryota</taxon>
        <taxon>Fungi</taxon>
        <taxon>Dikarya</taxon>
        <taxon>Ascomycota</taxon>
        <taxon>Pezizomycotina</taxon>
        <taxon>Dothideomycetes</taxon>
        <taxon>Pleosporomycetidae</taxon>
        <taxon>Pleosporales</taxon>
        <taxon>Massarineae</taxon>
        <taxon>Massarinaceae</taxon>
        <taxon>Massarina</taxon>
    </lineage>
</organism>
<dbReference type="CDD" id="cd09215">
    <property type="entry name" value="Thaumatin-like"/>
    <property type="match status" value="1"/>
</dbReference>
<dbReference type="EC" id="3.2.1.25" evidence="3"/>
<dbReference type="PROSITE" id="PS51367">
    <property type="entry name" value="THAUMATIN_2"/>
    <property type="match status" value="1"/>
</dbReference>